<keyword evidence="8" id="KW-0133">Cell shape</keyword>
<evidence type="ECO:0000256" key="5">
    <source>
        <dbReference type="ARBA" id="ARBA00022670"/>
    </source>
</evidence>
<dbReference type="Gene3D" id="3.40.710.10">
    <property type="entry name" value="DD-peptidase/beta-lactamase superfamily"/>
    <property type="match status" value="1"/>
</dbReference>
<dbReference type="InterPro" id="IPR012338">
    <property type="entry name" value="Beta-lactam/transpept-like"/>
</dbReference>
<dbReference type="GO" id="GO:0008658">
    <property type="term" value="F:penicillin binding"/>
    <property type="evidence" value="ECO:0007669"/>
    <property type="project" value="InterPro"/>
</dbReference>
<protein>
    <submittedName>
        <fullName evidence="16">Peptidoglycan D,D-transpeptidase MrdA</fullName>
        <ecNumber evidence="16">3.4.16.4</ecNumber>
    </submittedName>
</protein>
<evidence type="ECO:0000256" key="8">
    <source>
        <dbReference type="ARBA" id="ARBA00022960"/>
    </source>
</evidence>
<feature type="domain" description="Penicillin-binding protein transpeptidase" evidence="14">
    <location>
        <begin position="269"/>
        <end position="610"/>
    </location>
</feature>
<dbReference type="PANTHER" id="PTHR30627:SF2">
    <property type="entry name" value="PEPTIDOGLYCAN D,D-TRANSPEPTIDASE MRDA"/>
    <property type="match status" value="1"/>
</dbReference>
<accession>A0A3B1BQV8</accession>
<evidence type="ECO:0000256" key="12">
    <source>
        <dbReference type="ARBA" id="ARBA00023316"/>
    </source>
</evidence>
<keyword evidence="10 13" id="KW-1133">Transmembrane helix</keyword>
<evidence type="ECO:0000256" key="10">
    <source>
        <dbReference type="ARBA" id="ARBA00022989"/>
    </source>
</evidence>
<evidence type="ECO:0000256" key="3">
    <source>
        <dbReference type="ARBA" id="ARBA00022475"/>
    </source>
</evidence>
<dbReference type="GO" id="GO:0071972">
    <property type="term" value="F:peptidoglycan L,D-transpeptidase activity"/>
    <property type="evidence" value="ECO:0007669"/>
    <property type="project" value="TreeGrafter"/>
</dbReference>
<keyword evidence="12" id="KW-0961">Cell wall biogenesis/degradation</keyword>
<dbReference type="GO" id="GO:0008360">
    <property type="term" value="P:regulation of cell shape"/>
    <property type="evidence" value="ECO:0007669"/>
    <property type="project" value="UniProtKB-KW"/>
</dbReference>
<dbReference type="GO" id="GO:0005886">
    <property type="term" value="C:plasma membrane"/>
    <property type="evidence" value="ECO:0007669"/>
    <property type="project" value="UniProtKB-SubCell"/>
</dbReference>
<dbReference type="InterPro" id="IPR050515">
    <property type="entry name" value="Beta-lactam/transpept"/>
</dbReference>
<comment type="subcellular location">
    <subcellularLocation>
        <location evidence="2">Cell membrane</location>
    </subcellularLocation>
    <subcellularLocation>
        <location evidence="1">Membrane</location>
        <topology evidence="1">Single-pass membrane protein</topology>
    </subcellularLocation>
</comment>
<keyword evidence="16" id="KW-0121">Carboxypeptidase</keyword>
<dbReference type="GO" id="GO:0009252">
    <property type="term" value="P:peptidoglycan biosynthetic process"/>
    <property type="evidence" value="ECO:0007669"/>
    <property type="project" value="UniProtKB-KW"/>
</dbReference>
<sequence>MAYYQHLALKDHVRETQIFTQRLIIATIIVIILTTLLLARLSYLQIINLSHYSLLSENNRVNILPIPPTRGLIYDHNGILLAQNLPSFTLELVSEHIDDVDATVAQIGKLISLSEEDIKRFNKNRRHKRRFEGIPLRFRLNDEEVARIAVNQYRMPGVNIHANLTRHYPLGALGTHAIGYVGRINIEELRTLDESDYSGTNHIGKTGIELAYEDQLHGSVGLQKVETNAQGKILRVLERQLPIPGKNLYLNLDVKLQAIAEKGFGENTGALVAIDPRDGAVLALASVPTYDPNLFVNGISTHDYSQLRDSPDRPLFNRALRGQYPPGSTIKPFIGLTGLEVHEINLAEEINCPGWYMLKNDPRRYRDWKKTGHGKVDLTRAIVESCDVYFYDLSLALGIDNMHDFLARFGLGQRTGIDIEGEKAGLLPSRGWKRRTRNLPWFPGETLITGIGQGFMLTTPLQLASITASLSLHGQRKQPRMIYAIEAPDNSRFDIIPPVSINPPVAADEANWNIIIQAMKKVVHSLHGTARRINRKLPYTIAGKTGTAQVFGIKQDEEYIEEEVAKKLRDHALFIGFAPVDDPQIAIAVIVENAGSGGAMAAPIARKVMDQYLLSSGS</sequence>
<keyword evidence="9" id="KW-0573">Peptidoglycan synthesis</keyword>
<feature type="domain" description="Penicillin-binding protein dimerisation" evidence="15">
    <location>
        <begin position="65"/>
        <end position="237"/>
    </location>
</feature>
<feature type="transmembrane region" description="Helical" evidence="13">
    <location>
        <begin position="23"/>
        <end position="43"/>
    </location>
</feature>
<reference evidence="16" key="1">
    <citation type="submission" date="2018-06" db="EMBL/GenBank/DDBJ databases">
        <authorList>
            <person name="Zhirakovskaya E."/>
        </authorList>
    </citation>
    <scope>NUCLEOTIDE SEQUENCE</scope>
</reference>
<dbReference type="InterPro" id="IPR017790">
    <property type="entry name" value="Penicillin-binding_protein_2"/>
</dbReference>
<evidence type="ECO:0000256" key="7">
    <source>
        <dbReference type="ARBA" id="ARBA00022801"/>
    </source>
</evidence>
<dbReference type="InterPro" id="IPR001460">
    <property type="entry name" value="PCN-bd_Tpept"/>
</dbReference>
<evidence type="ECO:0000256" key="11">
    <source>
        <dbReference type="ARBA" id="ARBA00023136"/>
    </source>
</evidence>
<dbReference type="Pfam" id="PF00905">
    <property type="entry name" value="Transpeptidase"/>
    <property type="match status" value="1"/>
</dbReference>
<dbReference type="Gene3D" id="3.90.1310.10">
    <property type="entry name" value="Penicillin-binding protein 2a (Domain 2)"/>
    <property type="match status" value="1"/>
</dbReference>
<evidence type="ECO:0000256" key="9">
    <source>
        <dbReference type="ARBA" id="ARBA00022984"/>
    </source>
</evidence>
<evidence type="ECO:0000256" key="4">
    <source>
        <dbReference type="ARBA" id="ARBA00022519"/>
    </source>
</evidence>
<organism evidence="16">
    <name type="scientific">hydrothermal vent metagenome</name>
    <dbReference type="NCBI Taxonomy" id="652676"/>
    <lineage>
        <taxon>unclassified sequences</taxon>
        <taxon>metagenomes</taxon>
        <taxon>ecological metagenomes</taxon>
    </lineage>
</organism>
<dbReference type="EMBL" id="UOFY01000012">
    <property type="protein sequence ID" value="VAX07047.1"/>
    <property type="molecule type" value="Genomic_DNA"/>
</dbReference>
<dbReference type="PANTHER" id="PTHR30627">
    <property type="entry name" value="PEPTIDOGLYCAN D,D-TRANSPEPTIDASE"/>
    <property type="match status" value="1"/>
</dbReference>
<gene>
    <name evidence="16" type="ORF">MNBD_GAMMA25-762</name>
</gene>
<keyword evidence="6 13" id="KW-0812">Transmembrane</keyword>
<name>A0A3B1BQV8_9ZZZZ</name>
<dbReference type="AlphaFoldDB" id="A0A3B1BQV8"/>
<evidence type="ECO:0000256" key="2">
    <source>
        <dbReference type="ARBA" id="ARBA00004236"/>
    </source>
</evidence>
<dbReference type="SUPFAM" id="SSF56601">
    <property type="entry name" value="beta-lactamase/transpeptidase-like"/>
    <property type="match status" value="1"/>
</dbReference>
<keyword evidence="5" id="KW-0645">Protease</keyword>
<dbReference type="GO" id="GO:0006508">
    <property type="term" value="P:proteolysis"/>
    <property type="evidence" value="ECO:0007669"/>
    <property type="project" value="UniProtKB-KW"/>
</dbReference>
<dbReference type="Gene3D" id="3.30.1390.30">
    <property type="entry name" value="Penicillin-binding protein 2a, domain 3"/>
    <property type="match status" value="1"/>
</dbReference>
<dbReference type="HAMAP" id="MF_02081">
    <property type="entry name" value="MrdA_transpept"/>
    <property type="match status" value="1"/>
</dbReference>
<keyword evidence="11 13" id="KW-0472">Membrane</keyword>
<evidence type="ECO:0000256" key="1">
    <source>
        <dbReference type="ARBA" id="ARBA00004167"/>
    </source>
</evidence>
<evidence type="ECO:0000259" key="15">
    <source>
        <dbReference type="Pfam" id="PF03717"/>
    </source>
</evidence>
<evidence type="ECO:0000259" key="14">
    <source>
        <dbReference type="Pfam" id="PF00905"/>
    </source>
</evidence>
<proteinExistence type="inferred from homology"/>
<dbReference type="FunFam" id="3.40.710.10:FF:000024">
    <property type="entry name" value="Penicillin-binding protein 2"/>
    <property type="match status" value="1"/>
</dbReference>
<evidence type="ECO:0000256" key="13">
    <source>
        <dbReference type="SAM" id="Phobius"/>
    </source>
</evidence>
<dbReference type="GO" id="GO:0071555">
    <property type="term" value="P:cell wall organization"/>
    <property type="evidence" value="ECO:0007669"/>
    <property type="project" value="UniProtKB-KW"/>
</dbReference>
<dbReference type="Pfam" id="PF03717">
    <property type="entry name" value="PBP_dimer"/>
    <property type="match status" value="1"/>
</dbReference>
<dbReference type="InterPro" id="IPR036138">
    <property type="entry name" value="PBP_dimer_sf"/>
</dbReference>
<evidence type="ECO:0000313" key="16">
    <source>
        <dbReference type="EMBL" id="VAX07047.1"/>
    </source>
</evidence>
<keyword evidence="7 16" id="KW-0378">Hydrolase</keyword>
<dbReference type="InterPro" id="IPR005311">
    <property type="entry name" value="PBP_dimer"/>
</dbReference>
<evidence type="ECO:0000256" key="6">
    <source>
        <dbReference type="ARBA" id="ARBA00022692"/>
    </source>
</evidence>
<dbReference type="EC" id="3.4.16.4" evidence="16"/>
<dbReference type="SUPFAM" id="SSF56519">
    <property type="entry name" value="Penicillin binding protein dimerisation domain"/>
    <property type="match status" value="1"/>
</dbReference>
<keyword evidence="4" id="KW-0997">Cell inner membrane</keyword>
<dbReference type="NCBIfam" id="TIGR03423">
    <property type="entry name" value="pbp2_mrdA"/>
    <property type="match status" value="1"/>
</dbReference>
<dbReference type="GO" id="GO:0009002">
    <property type="term" value="F:serine-type D-Ala-D-Ala carboxypeptidase activity"/>
    <property type="evidence" value="ECO:0007669"/>
    <property type="project" value="UniProtKB-EC"/>
</dbReference>
<keyword evidence="3" id="KW-1003">Cell membrane</keyword>